<dbReference type="HAMAP" id="MF_01522">
    <property type="entry name" value="Kup"/>
    <property type="match status" value="1"/>
</dbReference>
<organism evidence="16 17">
    <name type="scientific">Labrys neptuniae</name>
    <dbReference type="NCBI Taxonomy" id="376174"/>
    <lineage>
        <taxon>Bacteria</taxon>
        <taxon>Pseudomonadati</taxon>
        <taxon>Pseudomonadota</taxon>
        <taxon>Alphaproteobacteria</taxon>
        <taxon>Hyphomicrobiales</taxon>
        <taxon>Xanthobacteraceae</taxon>
        <taxon>Labrys</taxon>
    </lineage>
</organism>
<comment type="subcellular location">
    <subcellularLocation>
        <location evidence="13">Cell membrane</location>
        <topology evidence="13">Multi-pass membrane protein</topology>
    </subcellularLocation>
    <subcellularLocation>
        <location evidence="1">Membrane</location>
        <topology evidence="1">Multi-pass membrane protein</topology>
    </subcellularLocation>
</comment>
<feature type="domain" description="K+ potassium transporter C-terminal" evidence="15">
    <location>
        <begin position="481"/>
        <end position="632"/>
    </location>
</feature>
<evidence type="ECO:0000256" key="6">
    <source>
        <dbReference type="ARBA" id="ARBA00022538"/>
    </source>
</evidence>
<dbReference type="InterPro" id="IPR023051">
    <property type="entry name" value="Kup"/>
</dbReference>
<keyword evidence="4 13" id="KW-1003">Cell membrane</keyword>
<keyword evidence="9 13" id="KW-0630">Potassium</keyword>
<dbReference type="RefSeq" id="WP_367622844.1">
    <property type="nucleotide sequence ID" value="NZ_JBFNQD010000001.1"/>
</dbReference>
<feature type="transmembrane region" description="Helical" evidence="13">
    <location>
        <begin position="176"/>
        <end position="196"/>
    </location>
</feature>
<gene>
    <name evidence="13" type="primary">kup</name>
    <name evidence="16" type="ORF">ABXS05_02965</name>
</gene>
<feature type="transmembrane region" description="Helical" evidence="13">
    <location>
        <begin position="482"/>
        <end position="502"/>
    </location>
</feature>
<evidence type="ECO:0000256" key="11">
    <source>
        <dbReference type="ARBA" id="ARBA00023065"/>
    </source>
</evidence>
<sequence>MTTAAGANGSRFSPGLALAALGVVYGDIGTSPLYAFAQAISASGDGGAGQAWIVTGVVSVIFWALILIVSLKYAILILRADNKGEGGIVALLAILGGSGRREGRRHVIFLIIGLVGAALLYGDGAITPAISVLSAIEGLEVATPSLVHIVVPLTVAILLVLFMVQRYGTGMIGRFFGPVMLAWFVLIGLLGAASIVQNPAILAALNPFVALHFLVTANPTVSFAILGAAFLAVTGGEAMYADMGHFGRNPIRVAWFTIALPALVLNYFGQGALLLGNPAAASNPFYNLVPDWLHFPVIIFATVATVIASQAIISGAFSLARQSIQLGLLPRLTIKQTDNREFGQIYVPLVNWLLCIATLGAVLGFGSSAALAGAYGVAVSLLMAITTLLAALVARHWGYNLFLVILVNGAFFVVDLIFVSANGVKLFEGGWYPLLLAIFVAMLMLTWRRGQILAEQARKHLRVEETTFFAAMKTQRPTRLPGTAAFLSSAAVGMPLSLSIFLRHTGAIPERVLLVTVQGAEIPRVKDRDRVTVTSLRPGFERIILRFGFMEEPDVLKGMRLAISQGLISGFDLAEISFYIGSETIIPSKRIAGMAFWREVLYAMLQRNAERSASYFRIPAPQVVQFGTEIEI</sequence>
<evidence type="ECO:0000256" key="1">
    <source>
        <dbReference type="ARBA" id="ARBA00004141"/>
    </source>
</evidence>
<feature type="domain" description="K+ potassium transporter integral membrane" evidence="14">
    <location>
        <begin position="16"/>
        <end position="469"/>
    </location>
</feature>
<evidence type="ECO:0000256" key="5">
    <source>
        <dbReference type="ARBA" id="ARBA00022519"/>
    </source>
</evidence>
<feature type="transmembrane region" description="Helical" evidence="13">
    <location>
        <begin position="345"/>
        <end position="366"/>
    </location>
</feature>
<evidence type="ECO:0000256" key="12">
    <source>
        <dbReference type="ARBA" id="ARBA00023136"/>
    </source>
</evidence>
<feature type="transmembrane region" description="Helical" evidence="13">
    <location>
        <begin position="401"/>
        <end position="424"/>
    </location>
</feature>
<evidence type="ECO:0000256" key="3">
    <source>
        <dbReference type="ARBA" id="ARBA00022448"/>
    </source>
</evidence>
<dbReference type="Proteomes" id="UP001555786">
    <property type="component" value="Unassembled WGS sequence"/>
</dbReference>
<feature type="transmembrane region" description="Helical" evidence="13">
    <location>
        <begin position="430"/>
        <end position="447"/>
    </location>
</feature>
<proteinExistence type="inferred from homology"/>
<keyword evidence="10 13" id="KW-1133">Transmembrane helix</keyword>
<evidence type="ECO:0000313" key="16">
    <source>
        <dbReference type="EMBL" id="MEW9304482.1"/>
    </source>
</evidence>
<evidence type="ECO:0000256" key="9">
    <source>
        <dbReference type="ARBA" id="ARBA00022958"/>
    </source>
</evidence>
<comment type="catalytic activity">
    <reaction evidence="13">
        <text>K(+)(in) + H(+)(in) = K(+)(out) + H(+)(out)</text>
        <dbReference type="Rhea" id="RHEA:28490"/>
        <dbReference type="ChEBI" id="CHEBI:15378"/>
        <dbReference type="ChEBI" id="CHEBI:29103"/>
    </reaction>
</comment>
<dbReference type="PANTHER" id="PTHR30540">
    <property type="entry name" value="OSMOTIC STRESS POTASSIUM TRANSPORTER"/>
    <property type="match status" value="1"/>
</dbReference>
<keyword evidence="17" id="KW-1185">Reference proteome</keyword>
<name>A0ABV3PFT3_9HYPH</name>
<evidence type="ECO:0000256" key="13">
    <source>
        <dbReference type="HAMAP-Rule" id="MF_01522"/>
    </source>
</evidence>
<dbReference type="InterPro" id="IPR053951">
    <property type="entry name" value="K_trans_N"/>
</dbReference>
<keyword evidence="11 13" id="KW-0406">Ion transport</keyword>
<keyword evidence="3 13" id="KW-0813">Transport</keyword>
<evidence type="ECO:0000259" key="15">
    <source>
        <dbReference type="Pfam" id="PF22776"/>
    </source>
</evidence>
<dbReference type="PANTHER" id="PTHR30540:SF79">
    <property type="entry name" value="LOW AFFINITY POTASSIUM TRANSPORT SYSTEM PROTEIN KUP"/>
    <property type="match status" value="1"/>
</dbReference>
<evidence type="ECO:0000256" key="4">
    <source>
        <dbReference type="ARBA" id="ARBA00022475"/>
    </source>
</evidence>
<dbReference type="Pfam" id="PF22776">
    <property type="entry name" value="K_trans_C"/>
    <property type="match status" value="1"/>
</dbReference>
<dbReference type="InterPro" id="IPR053952">
    <property type="entry name" value="K_trans_C"/>
</dbReference>
<comment type="function">
    <text evidence="13">Transport of potassium into the cell. Likely operates as a K(+):H(+) symporter.</text>
</comment>
<feature type="transmembrane region" description="Helical" evidence="13">
    <location>
        <begin position="208"/>
        <end position="233"/>
    </location>
</feature>
<keyword evidence="7 13" id="KW-0812">Transmembrane</keyword>
<keyword evidence="12 13" id="KW-0472">Membrane</keyword>
<reference evidence="16 17" key="1">
    <citation type="submission" date="2024-07" db="EMBL/GenBank/DDBJ databases">
        <title>Description of Labrys sedimenti sp. nov., isolated from a diclofenac-degrading enrichment culture.</title>
        <authorList>
            <person name="Tancsics A."/>
            <person name="Csepanyi A."/>
        </authorList>
    </citation>
    <scope>NUCLEOTIDE SEQUENCE [LARGE SCALE GENOMIC DNA]</scope>
    <source>
        <strain evidence="16 17">LMG 23578</strain>
    </source>
</reference>
<evidence type="ECO:0000259" key="14">
    <source>
        <dbReference type="Pfam" id="PF02705"/>
    </source>
</evidence>
<evidence type="ECO:0000313" key="17">
    <source>
        <dbReference type="Proteomes" id="UP001555786"/>
    </source>
</evidence>
<keyword evidence="5" id="KW-0997">Cell inner membrane</keyword>
<comment type="similarity">
    <text evidence="2 13">Belongs to the HAK/KUP transporter (TC 2.A.72) family.</text>
</comment>
<evidence type="ECO:0000256" key="8">
    <source>
        <dbReference type="ARBA" id="ARBA00022847"/>
    </source>
</evidence>
<evidence type="ECO:0000256" key="10">
    <source>
        <dbReference type="ARBA" id="ARBA00022989"/>
    </source>
</evidence>
<evidence type="ECO:0000256" key="2">
    <source>
        <dbReference type="ARBA" id="ARBA00007019"/>
    </source>
</evidence>
<feature type="transmembrane region" description="Helical" evidence="13">
    <location>
        <begin position="107"/>
        <end position="126"/>
    </location>
</feature>
<dbReference type="Pfam" id="PF02705">
    <property type="entry name" value="K_trans"/>
    <property type="match status" value="1"/>
</dbReference>
<keyword evidence="6 13" id="KW-0633">Potassium transport</keyword>
<dbReference type="EMBL" id="JBFNQD010000001">
    <property type="protein sequence ID" value="MEW9304482.1"/>
    <property type="molecule type" value="Genomic_DNA"/>
</dbReference>
<keyword evidence="8 13" id="KW-0769">Symport</keyword>
<feature type="transmembrane region" description="Helical" evidence="13">
    <location>
        <begin position="253"/>
        <end position="275"/>
    </location>
</feature>
<dbReference type="InterPro" id="IPR003855">
    <property type="entry name" value="K+_transporter"/>
</dbReference>
<feature type="transmembrane region" description="Helical" evidence="13">
    <location>
        <begin position="146"/>
        <end position="164"/>
    </location>
</feature>
<protein>
    <recommendedName>
        <fullName evidence="13">Probable potassium transport system protein Kup</fullName>
    </recommendedName>
</protein>
<feature type="transmembrane region" description="Helical" evidence="13">
    <location>
        <begin position="372"/>
        <end position="394"/>
    </location>
</feature>
<comment type="caution">
    <text evidence="16">The sequence shown here is derived from an EMBL/GenBank/DDBJ whole genome shotgun (WGS) entry which is preliminary data.</text>
</comment>
<accession>A0ABV3PFT3</accession>
<feature type="transmembrane region" description="Helical" evidence="13">
    <location>
        <begin position="50"/>
        <end position="75"/>
    </location>
</feature>
<evidence type="ECO:0000256" key="7">
    <source>
        <dbReference type="ARBA" id="ARBA00022692"/>
    </source>
</evidence>
<feature type="transmembrane region" description="Helical" evidence="13">
    <location>
        <begin position="295"/>
        <end position="320"/>
    </location>
</feature>